<dbReference type="EMBL" id="CM056790">
    <property type="protein sequence ID" value="KAJ8723197.1"/>
    <property type="molecule type" value="Genomic_DNA"/>
</dbReference>
<organism evidence="1 2">
    <name type="scientific">Mythimna loreyi</name>
    <dbReference type="NCBI Taxonomy" id="667449"/>
    <lineage>
        <taxon>Eukaryota</taxon>
        <taxon>Metazoa</taxon>
        <taxon>Ecdysozoa</taxon>
        <taxon>Arthropoda</taxon>
        <taxon>Hexapoda</taxon>
        <taxon>Insecta</taxon>
        <taxon>Pterygota</taxon>
        <taxon>Neoptera</taxon>
        <taxon>Endopterygota</taxon>
        <taxon>Lepidoptera</taxon>
        <taxon>Glossata</taxon>
        <taxon>Ditrysia</taxon>
        <taxon>Noctuoidea</taxon>
        <taxon>Noctuidae</taxon>
        <taxon>Noctuinae</taxon>
        <taxon>Hadenini</taxon>
        <taxon>Mythimna</taxon>
    </lineage>
</organism>
<evidence type="ECO:0000313" key="2">
    <source>
        <dbReference type="Proteomes" id="UP001231649"/>
    </source>
</evidence>
<comment type="caution">
    <text evidence="1">The sequence shown here is derived from an EMBL/GenBank/DDBJ whole genome shotgun (WGS) entry which is preliminary data.</text>
</comment>
<gene>
    <name evidence="1" type="ORF">PYW08_003109</name>
</gene>
<proteinExistence type="predicted"/>
<keyword evidence="2" id="KW-1185">Reference proteome</keyword>
<name>A0ACC2QST6_9NEOP</name>
<protein>
    <submittedName>
        <fullName evidence="1">Uncharacterized protein</fullName>
    </submittedName>
</protein>
<evidence type="ECO:0000313" key="1">
    <source>
        <dbReference type="EMBL" id="KAJ8723197.1"/>
    </source>
</evidence>
<dbReference type="Proteomes" id="UP001231649">
    <property type="component" value="Chromosome 14"/>
</dbReference>
<reference evidence="1" key="1">
    <citation type="submission" date="2023-03" db="EMBL/GenBank/DDBJ databases">
        <title>Chromosome-level genomes of two armyworms, Mythimna separata and Mythimna loreyi, provide insights into the biosynthesis and reception of sex pheromones.</title>
        <authorList>
            <person name="Zhao H."/>
        </authorList>
    </citation>
    <scope>NUCLEOTIDE SEQUENCE</scope>
    <source>
        <strain evidence="1">BeijingLab</strain>
    </source>
</reference>
<accession>A0ACC2QST6</accession>
<sequence length="583" mass="65435">MLPTNAATAFKSVQVLQGAFRIMAALHLTNYLWPHQAKVHDGQSYDFIVVGAGTAGSLIANRLSEIEHINVLLIEAGGDPPFESDLPGLPLLMKRSRYDWNYTAEYDGYKDTCHLQSYYEFTLGKMLGGTSSLNYMIYHKGQPRDFDSWAELTNDESWKWQNVLPYFLKTGRLEDPELLATSDKQYYGKDGYIGITRDHRPEINKFLDAYRELGHDIVLDFNEHHPLGYSAQTVTISGRSRQSSAYGFLSSVKDRHNLHVLKNTLVTKILFDECNRAIGVEILTEDGKKMNIKAKKEVIVSAGTFNTPKLLMLSGVGPEEHLKSKDIEVISNLPVGENLQEHVCVVLIHNLEKLTEPFPDPSPYELPGSSFTGFVALDKFSNYPDYQVITFLGSAEVMLYYCTFAFRFSDEICDNMYKQGVSRLQAFNEILNIRPKSRGKVLLKSTNPEDPPLVYNGFFSNKEDVEDLIDYILDFNPIMNSTYYKEVEGTMSDADPACGEFGEGTREYWRCYVMCVSNGLSHMTSTCPMGSVVDGRLLVNGVTHLRIADASVMPTITAGNPVGTILMIAEKAADMIKADHNLI</sequence>